<evidence type="ECO:0000313" key="9">
    <source>
        <dbReference type="EMBL" id="KAJ5283191.1"/>
    </source>
</evidence>
<proteinExistence type="predicted"/>
<feature type="transmembrane region" description="Helical" evidence="8">
    <location>
        <begin position="50"/>
        <end position="72"/>
    </location>
</feature>
<dbReference type="SMART" id="SM00679">
    <property type="entry name" value="CTNS"/>
    <property type="match status" value="2"/>
</dbReference>
<feature type="transmembrane region" description="Helical" evidence="8">
    <location>
        <begin position="222"/>
        <end position="244"/>
    </location>
</feature>
<sequence length="314" mass="35455">MSPQLEIFIKALSRFLGWSYMLCWSGSFYPQPITNWKRNSTVGLSIDLSTINPLGFVCYAIYTSAFLYSPVIRSQYAARHPASIEPTVRFNDFAFAAHAVALCIVMYTQFWPFIWGFHVPRFQRISWTMAWLFWGCALAPLVVTAIVLAQSPDGGYDPSTWAWIDVVGENMLPFFSEMLIQGELQDKAKSLQIYLFSYIKLLITIVKYMPQVALNYKRQSTVGWSIGTILLDLAGGVLSMLQLVLDSSLQSDWSGITGNPVKLLLGNVTIFFDAIFCIQHYVLYRDTPDQKRTPGPGEQSPLLVGQDDAVRDRV</sequence>
<reference evidence="9 10" key="1">
    <citation type="journal article" date="2023" name="IMA Fungus">
        <title>Comparative genomic study of the Penicillium genus elucidates a diverse pangenome and 15 lateral gene transfer events.</title>
        <authorList>
            <person name="Petersen C."/>
            <person name="Sorensen T."/>
            <person name="Nielsen M.R."/>
            <person name="Sondergaard T.E."/>
            <person name="Sorensen J.L."/>
            <person name="Fitzpatrick D.A."/>
            <person name="Frisvad J.C."/>
            <person name="Nielsen K.L."/>
        </authorList>
    </citation>
    <scope>NUCLEOTIDE SEQUENCE [LARGE SCALE GENOMIC DNA]</scope>
    <source>
        <strain evidence="9 10">IBT 3361</strain>
    </source>
</reference>
<feature type="transmembrane region" description="Helical" evidence="8">
    <location>
        <begin position="264"/>
        <end position="284"/>
    </location>
</feature>
<evidence type="ECO:0000256" key="2">
    <source>
        <dbReference type="ARBA" id="ARBA00022448"/>
    </source>
</evidence>
<evidence type="ECO:0000256" key="7">
    <source>
        <dbReference type="SAM" id="MobiDB-lite"/>
    </source>
</evidence>
<dbReference type="Pfam" id="PF04193">
    <property type="entry name" value="PQ-loop"/>
    <property type="match status" value="2"/>
</dbReference>
<keyword evidence="5 8" id="KW-1133">Transmembrane helix</keyword>
<dbReference type="PANTHER" id="PTHR13131:SF5">
    <property type="entry name" value="CYSTINOSIN"/>
    <property type="match status" value="1"/>
</dbReference>
<evidence type="ECO:0000256" key="4">
    <source>
        <dbReference type="ARBA" id="ARBA00022737"/>
    </source>
</evidence>
<feature type="region of interest" description="Disordered" evidence="7">
    <location>
        <begin position="289"/>
        <end position="314"/>
    </location>
</feature>
<dbReference type="EMBL" id="JAPVEB010000001">
    <property type="protein sequence ID" value="KAJ5283191.1"/>
    <property type="molecule type" value="Genomic_DNA"/>
</dbReference>
<keyword evidence="2" id="KW-0813">Transport</keyword>
<evidence type="ECO:0000256" key="8">
    <source>
        <dbReference type="SAM" id="Phobius"/>
    </source>
</evidence>
<gene>
    <name evidence="9" type="ORF">N7505_001171</name>
</gene>
<feature type="transmembrane region" description="Helical" evidence="8">
    <location>
        <begin position="131"/>
        <end position="149"/>
    </location>
</feature>
<dbReference type="Gene3D" id="1.20.1280.290">
    <property type="match status" value="2"/>
</dbReference>
<accession>A0ABQ8WWW8</accession>
<keyword evidence="4" id="KW-0677">Repeat</keyword>
<keyword evidence="6 8" id="KW-0472">Membrane</keyword>
<dbReference type="InterPro" id="IPR006603">
    <property type="entry name" value="PQ-loop_rpt"/>
</dbReference>
<dbReference type="PANTHER" id="PTHR13131">
    <property type="entry name" value="CYSTINOSIN"/>
    <property type="match status" value="1"/>
</dbReference>
<organism evidence="9 10">
    <name type="scientific">Penicillium chrysogenum</name>
    <name type="common">Penicillium notatum</name>
    <dbReference type="NCBI Taxonomy" id="5076"/>
    <lineage>
        <taxon>Eukaryota</taxon>
        <taxon>Fungi</taxon>
        <taxon>Dikarya</taxon>
        <taxon>Ascomycota</taxon>
        <taxon>Pezizomycotina</taxon>
        <taxon>Eurotiomycetes</taxon>
        <taxon>Eurotiomycetidae</taxon>
        <taxon>Eurotiales</taxon>
        <taxon>Aspergillaceae</taxon>
        <taxon>Penicillium</taxon>
        <taxon>Penicillium chrysogenum species complex</taxon>
    </lineage>
</organism>
<evidence type="ECO:0000256" key="3">
    <source>
        <dbReference type="ARBA" id="ARBA00022692"/>
    </source>
</evidence>
<keyword evidence="3 8" id="KW-0812">Transmembrane</keyword>
<dbReference type="Proteomes" id="UP001220256">
    <property type="component" value="Unassembled WGS sequence"/>
</dbReference>
<feature type="transmembrane region" description="Helical" evidence="8">
    <location>
        <begin position="93"/>
        <end position="111"/>
    </location>
</feature>
<evidence type="ECO:0000256" key="1">
    <source>
        <dbReference type="ARBA" id="ARBA00004127"/>
    </source>
</evidence>
<comment type="subcellular location">
    <subcellularLocation>
        <location evidence="1">Endomembrane system</location>
        <topology evidence="1">Multi-pass membrane protein</topology>
    </subcellularLocation>
</comment>
<protein>
    <recommendedName>
        <fullName evidence="11">Cystinosin-like protein</fullName>
    </recommendedName>
</protein>
<name>A0ABQ8WWW8_PENCH</name>
<evidence type="ECO:0008006" key="11">
    <source>
        <dbReference type="Google" id="ProtNLM"/>
    </source>
</evidence>
<keyword evidence="10" id="KW-1185">Reference proteome</keyword>
<comment type="caution">
    <text evidence="9">The sequence shown here is derived from an EMBL/GenBank/DDBJ whole genome shotgun (WGS) entry which is preliminary data.</text>
</comment>
<evidence type="ECO:0000313" key="10">
    <source>
        <dbReference type="Proteomes" id="UP001220256"/>
    </source>
</evidence>
<dbReference type="InterPro" id="IPR005282">
    <property type="entry name" value="LC_transporter"/>
</dbReference>
<evidence type="ECO:0000256" key="6">
    <source>
        <dbReference type="ARBA" id="ARBA00023136"/>
    </source>
</evidence>
<evidence type="ECO:0000256" key="5">
    <source>
        <dbReference type="ARBA" id="ARBA00022989"/>
    </source>
</evidence>